<reference evidence="1 2" key="1">
    <citation type="submission" date="2016-10" db="EMBL/GenBank/DDBJ databases">
        <authorList>
            <person name="de Groot N.N."/>
        </authorList>
    </citation>
    <scope>NUCLEOTIDE SEQUENCE [LARGE SCALE GENOMIC DNA]</scope>
    <source>
        <strain evidence="1 2">DSM 43067</strain>
    </source>
</reference>
<dbReference type="EMBL" id="FOVH01000003">
    <property type="protein sequence ID" value="SFN86985.1"/>
    <property type="molecule type" value="Genomic_DNA"/>
</dbReference>
<evidence type="ECO:0008006" key="3">
    <source>
        <dbReference type="Google" id="ProtNLM"/>
    </source>
</evidence>
<dbReference type="AlphaFoldDB" id="A0A1I5CIZ3"/>
<accession>A0A1I5CIZ3</accession>
<protein>
    <recommendedName>
        <fullName evidence="3">HEAT repeat-containing protein</fullName>
    </recommendedName>
</protein>
<dbReference type="STRING" id="1993.SAMN04489713_103277"/>
<gene>
    <name evidence="1" type="ORF">SAMN04489713_103277</name>
</gene>
<evidence type="ECO:0000313" key="1">
    <source>
        <dbReference type="EMBL" id="SFN86985.1"/>
    </source>
</evidence>
<dbReference type="InParanoid" id="A0A1I5CIZ3"/>
<dbReference type="RefSeq" id="WP_075020777.1">
    <property type="nucleotide sequence ID" value="NZ_FOVH01000003.1"/>
</dbReference>
<dbReference type="eggNOG" id="ENOG50349D1">
    <property type="taxonomic scope" value="Bacteria"/>
</dbReference>
<name>A0A1I5CIZ3_9ACTN</name>
<organism evidence="1 2">
    <name type="scientific">Actinomadura madurae</name>
    <dbReference type="NCBI Taxonomy" id="1993"/>
    <lineage>
        <taxon>Bacteria</taxon>
        <taxon>Bacillati</taxon>
        <taxon>Actinomycetota</taxon>
        <taxon>Actinomycetes</taxon>
        <taxon>Streptosporangiales</taxon>
        <taxon>Thermomonosporaceae</taxon>
        <taxon>Actinomadura</taxon>
    </lineage>
</organism>
<sequence length="374" mass="40555">MLDVPLRRQVAEVFADLAAENGAAGKILQTAQAWARREEADLAYVALARTCLHPVVGGRVRTGLYEWSRERRAAQTLKLTIVRVGQVLGETYPSIAMTRLKHLATFGNAQVRDEVAEAAGGLARVHRREVFEAALEWCEAAVRCSSERDGAGLAGVALRVLVDLVRGGPDGAGPLRLRAVLDAVGNLAAEGGRFGPLAMGAAETLAAEYPAEVVRAALGWVNDVHDDPFGRTPERARFGSALFVALASGRDEHGHAVMLTGPGAVDPEDCAFAWQVALGEPLAGDRGVVDVAELWLDTALARPDLRPGIVECLVWAAYGDRRRRRRAVDLVRAWSETRRDGRDVRDDVLVELLLPEWRRLLLRLQVGLRRAAVG</sequence>
<keyword evidence="2" id="KW-1185">Reference proteome</keyword>
<proteinExistence type="predicted"/>
<dbReference type="Proteomes" id="UP000183413">
    <property type="component" value="Unassembled WGS sequence"/>
</dbReference>
<evidence type="ECO:0000313" key="2">
    <source>
        <dbReference type="Proteomes" id="UP000183413"/>
    </source>
</evidence>